<dbReference type="Pfam" id="PF00005">
    <property type="entry name" value="ABC_tran"/>
    <property type="match status" value="1"/>
</dbReference>
<feature type="domain" description="ABC transporter" evidence="4">
    <location>
        <begin position="6"/>
        <end position="230"/>
    </location>
</feature>
<sequence length="230" mass="25524">MTETLIAANNLTKTFGEGETEIHALRNVNLEIKRGDFAAIVGPSGSGKTTLLNILCGLDKLSSGDIQVSGRSLKEMNGSELSRFRLEHIGLVFQAYNLIPVLTVLENIEYVMLLQKVPAEERRKRVQNFLAKLGLEGKEDRFPAELSGGQQQRVAIARAMVSHPDIILADEPTANLDSEKGGQLLEMMKQFNKELSMTFVFSTHDPQIMEQAKRIVTLSDGQIVKDESRK</sequence>
<dbReference type="InterPro" id="IPR017911">
    <property type="entry name" value="MacB-like_ATP-bd"/>
</dbReference>
<dbReference type="InterPro" id="IPR027417">
    <property type="entry name" value="P-loop_NTPase"/>
</dbReference>
<evidence type="ECO:0000256" key="1">
    <source>
        <dbReference type="ARBA" id="ARBA00022448"/>
    </source>
</evidence>
<evidence type="ECO:0000256" key="2">
    <source>
        <dbReference type="ARBA" id="ARBA00022741"/>
    </source>
</evidence>
<keyword evidence="2" id="KW-0547">Nucleotide-binding</keyword>
<dbReference type="Gene3D" id="3.40.50.300">
    <property type="entry name" value="P-loop containing nucleotide triphosphate hydrolases"/>
    <property type="match status" value="1"/>
</dbReference>
<protein>
    <recommendedName>
        <fullName evidence="4">ABC transporter domain-containing protein</fullName>
    </recommendedName>
</protein>
<dbReference type="EMBL" id="UINC01006454">
    <property type="protein sequence ID" value="SVA27630.1"/>
    <property type="molecule type" value="Genomic_DNA"/>
</dbReference>
<dbReference type="SUPFAM" id="SSF52540">
    <property type="entry name" value="P-loop containing nucleoside triphosphate hydrolases"/>
    <property type="match status" value="1"/>
</dbReference>
<evidence type="ECO:0000256" key="3">
    <source>
        <dbReference type="ARBA" id="ARBA00022840"/>
    </source>
</evidence>
<dbReference type="InterPro" id="IPR003439">
    <property type="entry name" value="ABC_transporter-like_ATP-bd"/>
</dbReference>
<keyword evidence="3" id="KW-0067">ATP-binding</keyword>
<dbReference type="GO" id="GO:0005886">
    <property type="term" value="C:plasma membrane"/>
    <property type="evidence" value="ECO:0007669"/>
    <property type="project" value="TreeGrafter"/>
</dbReference>
<organism evidence="5">
    <name type="scientific">marine metagenome</name>
    <dbReference type="NCBI Taxonomy" id="408172"/>
    <lineage>
        <taxon>unclassified sequences</taxon>
        <taxon>metagenomes</taxon>
        <taxon>ecological metagenomes</taxon>
    </lineage>
</organism>
<dbReference type="PROSITE" id="PS00211">
    <property type="entry name" value="ABC_TRANSPORTER_1"/>
    <property type="match status" value="1"/>
</dbReference>
<dbReference type="GO" id="GO:0005524">
    <property type="term" value="F:ATP binding"/>
    <property type="evidence" value="ECO:0007669"/>
    <property type="project" value="UniProtKB-KW"/>
</dbReference>
<name>A0A381UHK4_9ZZZZ</name>
<dbReference type="GO" id="GO:0016887">
    <property type="term" value="F:ATP hydrolysis activity"/>
    <property type="evidence" value="ECO:0007669"/>
    <property type="project" value="InterPro"/>
</dbReference>
<reference evidence="5" key="1">
    <citation type="submission" date="2018-05" db="EMBL/GenBank/DDBJ databases">
        <authorList>
            <person name="Lanie J.A."/>
            <person name="Ng W.-L."/>
            <person name="Kazmierczak K.M."/>
            <person name="Andrzejewski T.M."/>
            <person name="Davidsen T.M."/>
            <person name="Wayne K.J."/>
            <person name="Tettelin H."/>
            <person name="Glass J.I."/>
            <person name="Rusch D."/>
            <person name="Podicherti R."/>
            <person name="Tsui H.-C.T."/>
            <person name="Winkler M.E."/>
        </authorList>
    </citation>
    <scope>NUCLEOTIDE SEQUENCE</scope>
</reference>
<dbReference type="FunFam" id="3.40.50.300:FF:000032">
    <property type="entry name" value="Export ABC transporter ATP-binding protein"/>
    <property type="match status" value="1"/>
</dbReference>
<dbReference type="PANTHER" id="PTHR24220">
    <property type="entry name" value="IMPORT ATP-BINDING PROTEIN"/>
    <property type="match status" value="1"/>
</dbReference>
<dbReference type="InterPro" id="IPR015854">
    <property type="entry name" value="ABC_transpr_LolD-like"/>
</dbReference>
<dbReference type="GO" id="GO:0022857">
    <property type="term" value="F:transmembrane transporter activity"/>
    <property type="evidence" value="ECO:0007669"/>
    <property type="project" value="TreeGrafter"/>
</dbReference>
<dbReference type="InterPro" id="IPR017871">
    <property type="entry name" value="ABC_transporter-like_CS"/>
</dbReference>
<dbReference type="InterPro" id="IPR003593">
    <property type="entry name" value="AAA+_ATPase"/>
</dbReference>
<dbReference type="SMART" id="SM00382">
    <property type="entry name" value="AAA"/>
    <property type="match status" value="1"/>
</dbReference>
<evidence type="ECO:0000313" key="5">
    <source>
        <dbReference type="EMBL" id="SVA27630.1"/>
    </source>
</evidence>
<accession>A0A381UHK4</accession>
<proteinExistence type="predicted"/>
<gene>
    <name evidence="5" type="ORF">METZ01_LOCUS80484</name>
</gene>
<dbReference type="GO" id="GO:0098796">
    <property type="term" value="C:membrane protein complex"/>
    <property type="evidence" value="ECO:0007669"/>
    <property type="project" value="UniProtKB-ARBA"/>
</dbReference>
<evidence type="ECO:0000259" key="4">
    <source>
        <dbReference type="PROSITE" id="PS50893"/>
    </source>
</evidence>
<dbReference type="CDD" id="cd03255">
    <property type="entry name" value="ABC_MJ0796_LolCDE_FtsE"/>
    <property type="match status" value="1"/>
</dbReference>
<dbReference type="AlphaFoldDB" id="A0A381UHK4"/>
<dbReference type="PROSITE" id="PS50893">
    <property type="entry name" value="ABC_TRANSPORTER_2"/>
    <property type="match status" value="1"/>
</dbReference>
<keyword evidence="1" id="KW-0813">Transport</keyword>